<dbReference type="InterPro" id="IPR011009">
    <property type="entry name" value="Kinase-like_dom_sf"/>
</dbReference>
<dbReference type="EMBL" id="CP158165">
    <property type="protein sequence ID" value="XBV26743.1"/>
    <property type="molecule type" value="Genomic_DNA"/>
</dbReference>
<dbReference type="InterPro" id="IPR002575">
    <property type="entry name" value="Aminoglycoside_PTrfase"/>
</dbReference>
<dbReference type="SUPFAM" id="SSF56112">
    <property type="entry name" value="Protein kinase-like (PK-like)"/>
    <property type="match status" value="1"/>
</dbReference>
<dbReference type="Pfam" id="PF01636">
    <property type="entry name" value="APH"/>
    <property type="match status" value="1"/>
</dbReference>
<dbReference type="AlphaFoldDB" id="A0AAU7TJ10"/>
<dbReference type="InterPro" id="IPR051678">
    <property type="entry name" value="AGP_Transferase"/>
</dbReference>
<accession>A0AAU7TJ10</accession>
<sequence>MREILAWAAASLGRPILAAHPLHDDQGPWRLVVADRSEQYVLRAPTPRVGASMIATGATALQVAEEHGLPAPRLVAADLSGRQAGVPTSLETLLPGTTAWPTGAPETLRAAGAALARLHGVPMTPREHLPFRPRPIAVDDFATDRRTGRMPTTPLLAQADELITAHGLPPEDTVYLHGDVWPGNMIWNDGSVAALIDWQTAGAGAPGVDLCELRKQVAITFGPDAPDHVLTGWQQATGRKAEHVAYWDAVAALNTPTTLADWGSSHATARRDEFLERALRRLP</sequence>
<dbReference type="RefSeq" id="WP_350279538.1">
    <property type="nucleotide sequence ID" value="NZ_CP158165.1"/>
</dbReference>
<dbReference type="PANTHER" id="PTHR21310">
    <property type="entry name" value="AMINOGLYCOSIDE PHOSPHOTRANSFERASE-RELATED-RELATED"/>
    <property type="match status" value="1"/>
</dbReference>
<evidence type="ECO:0000259" key="1">
    <source>
        <dbReference type="Pfam" id="PF01636"/>
    </source>
</evidence>
<evidence type="ECO:0000313" key="2">
    <source>
        <dbReference type="EMBL" id="XBV26743.1"/>
    </source>
</evidence>
<organism evidence="2">
    <name type="scientific">Kribbella sp. HUAS MG21</name>
    <dbReference type="NCBI Taxonomy" id="3160966"/>
    <lineage>
        <taxon>Bacteria</taxon>
        <taxon>Bacillati</taxon>
        <taxon>Actinomycetota</taxon>
        <taxon>Actinomycetes</taxon>
        <taxon>Propionibacteriales</taxon>
        <taxon>Kribbellaceae</taxon>
        <taxon>Kribbella</taxon>
    </lineage>
</organism>
<gene>
    <name evidence="2" type="ORF">ABN611_10035</name>
</gene>
<feature type="domain" description="Aminoglycoside phosphotransferase" evidence="1">
    <location>
        <begin position="32"/>
        <end position="249"/>
    </location>
</feature>
<reference evidence="2" key="1">
    <citation type="submission" date="2024-06" db="EMBL/GenBank/DDBJ databases">
        <title>Kribbella sp. strain HUAS MG21 genome sequences.</title>
        <authorList>
            <person name="Mo P."/>
        </authorList>
    </citation>
    <scope>NUCLEOTIDE SEQUENCE</scope>
    <source>
        <strain evidence="2">HUAS MG21</strain>
    </source>
</reference>
<dbReference type="Gene3D" id="3.90.1200.10">
    <property type="match status" value="1"/>
</dbReference>
<name>A0AAU7TJ10_9ACTN</name>
<proteinExistence type="predicted"/>
<protein>
    <submittedName>
        <fullName evidence="2">Phosphotransferase</fullName>
    </submittedName>
</protein>